<dbReference type="AlphaFoldDB" id="A0A1F8DXU4"/>
<sequence>MSKVTVAIPTYNRKEYLRECIESVLAQTFQDFTIAVFDNCSDYDVQAFLDGFNDSRVVLFPSAVNLGTYNRIFVYPFDSEYAVIFHDDDVMHPEMLEREVAAMDAHPELAWVGTGLRFIKDNASMRNFKDIKHADVFIYDAPGIVRLILKGFNLCYGSVMYRAVLIEPMDSFTPAYSKWADRPYLVSLSKKGKAGILKERLVNYRVHPGQDSQAVAPDSAQYAINLLLFYKKCLHDLQIASDRRLFYAYVVNSLVPAAIASSRTVAELKRFLEPHFRQNLVKLRYFNARGTARSLRALMRIVRKKLPWKN</sequence>
<dbReference type="SUPFAM" id="SSF53448">
    <property type="entry name" value="Nucleotide-diphospho-sugar transferases"/>
    <property type="match status" value="1"/>
</dbReference>
<dbReference type="STRING" id="1802559.A2372_02770"/>
<dbReference type="InterPro" id="IPR029044">
    <property type="entry name" value="Nucleotide-diphossugar_trans"/>
</dbReference>
<feature type="domain" description="Glycosyltransferase 2-like" evidence="1">
    <location>
        <begin position="5"/>
        <end position="130"/>
    </location>
</feature>
<dbReference type="PANTHER" id="PTHR22916:SF3">
    <property type="entry name" value="UDP-GLCNAC:BETAGAL BETA-1,3-N-ACETYLGLUCOSAMINYLTRANSFERASE-LIKE PROTEIN 1"/>
    <property type="match status" value="1"/>
</dbReference>
<gene>
    <name evidence="2" type="ORF">A2372_02770</name>
</gene>
<accession>A0A1F8DXU4</accession>
<name>A0A1F8DXU4_9BACT</name>
<dbReference type="CDD" id="cd00761">
    <property type="entry name" value="Glyco_tranf_GTA_type"/>
    <property type="match status" value="1"/>
</dbReference>
<dbReference type="Proteomes" id="UP000176422">
    <property type="component" value="Unassembled WGS sequence"/>
</dbReference>
<dbReference type="Pfam" id="PF00535">
    <property type="entry name" value="Glycos_transf_2"/>
    <property type="match status" value="1"/>
</dbReference>
<protein>
    <recommendedName>
        <fullName evidence="1">Glycosyltransferase 2-like domain-containing protein</fullName>
    </recommendedName>
</protein>
<comment type="caution">
    <text evidence="2">The sequence shown here is derived from an EMBL/GenBank/DDBJ whole genome shotgun (WGS) entry which is preliminary data.</text>
</comment>
<evidence type="ECO:0000313" key="3">
    <source>
        <dbReference type="Proteomes" id="UP000176422"/>
    </source>
</evidence>
<dbReference type="InterPro" id="IPR001173">
    <property type="entry name" value="Glyco_trans_2-like"/>
</dbReference>
<dbReference type="PANTHER" id="PTHR22916">
    <property type="entry name" value="GLYCOSYLTRANSFERASE"/>
    <property type="match status" value="1"/>
</dbReference>
<dbReference type="Gene3D" id="3.90.550.10">
    <property type="entry name" value="Spore Coat Polysaccharide Biosynthesis Protein SpsA, Chain A"/>
    <property type="match status" value="1"/>
</dbReference>
<evidence type="ECO:0000313" key="2">
    <source>
        <dbReference type="EMBL" id="OGM93296.1"/>
    </source>
</evidence>
<dbReference type="GO" id="GO:0016758">
    <property type="term" value="F:hexosyltransferase activity"/>
    <property type="evidence" value="ECO:0007669"/>
    <property type="project" value="UniProtKB-ARBA"/>
</dbReference>
<dbReference type="EMBL" id="MGIT01000001">
    <property type="protein sequence ID" value="OGM93296.1"/>
    <property type="molecule type" value="Genomic_DNA"/>
</dbReference>
<proteinExistence type="predicted"/>
<reference evidence="2 3" key="1">
    <citation type="journal article" date="2016" name="Nat. Commun.">
        <title>Thousands of microbial genomes shed light on interconnected biogeochemical processes in an aquifer system.</title>
        <authorList>
            <person name="Anantharaman K."/>
            <person name="Brown C.T."/>
            <person name="Hug L.A."/>
            <person name="Sharon I."/>
            <person name="Castelle C.J."/>
            <person name="Probst A.J."/>
            <person name="Thomas B.C."/>
            <person name="Singh A."/>
            <person name="Wilkins M.J."/>
            <person name="Karaoz U."/>
            <person name="Brodie E.L."/>
            <person name="Williams K.H."/>
            <person name="Hubbard S.S."/>
            <person name="Banfield J.F."/>
        </authorList>
    </citation>
    <scope>NUCLEOTIDE SEQUENCE [LARGE SCALE GENOMIC DNA]</scope>
</reference>
<organism evidence="2 3">
    <name type="scientific">Candidatus Wolfebacteria bacterium RIFOXYB1_FULL_54_12</name>
    <dbReference type="NCBI Taxonomy" id="1802559"/>
    <lineage>
        <taxon>Bacteria</taxon>
        <taxon>Candidatus Wolfeibacteriota</taxon>
    </lineage>
</organism>
<evidence type="ECO:0000259" key="1">
    <source>
        <dbReference type="Pfam" id="PF00535"/>
    </source>
</evidence>